<evidence type="ECO:0000259" key="2">
    <source>
        <dbReference type="PROSITE" id="PS50995"/>
    </source>
</evidence>
<dbReference type="EMBL" id="BOQP01000004">
    <property type="protein sequence ID" value="GIM68206.1"/>
    <property type="molecule type" value="Genomic_DNA"/>
</dbReference>
<dbReference type="PROSITE" id="PS50995">
    <property type="entry name" value="HTH_MARR_2"/>
    <property type="match status" value="1"/>
</dbReference>
<dbReference type="Proteomes" id="UP000680865">
    <property type="component" value="Unassembled WGS sequence"/>
</dbReference>
<dbReference type="SMART" id="SM00347">
    <property type="entry name" value="HTH_MARR"/>
    <property type="match status" value="1"/>
</dbReference>
<dbReference type="InterPro" id="IPR039422">
    <property type="entry name" value="MarR/SlyA-like"/>
</dbReference>
<comment type="caution">
    <text evidence="3">The sequence shown here is derived from an EMBL/GenBank/DDBJ whole genome shotgun (WGS) entry which is preliminary data.</text>
</comment>
<reference evidence="3" key="1">
    <citation type="submission" date="2021-03" db="EMBL/GenBank/DDBJ databases">
        <title>Whole genome shotgun sequence of Actinoplanes consettensis NBRC 14913.</title>
        <authorList>
            <person name="Komaki H."/>
            <person name="Tamura T."/>
        </authorList>
    </citation>
    <scope>NUCLEOTIDE SEQUENCE</scope>
    <source>
        <strain evidence="3">NBRC 14913</strain>
    </source>
</reference>
<dbReference type="InterPro" id="IPR000835">
    <property type="entry name" value="HTH_MarR-typ"/>
</dbReference>
<dbReference type="InterPro" id="IPR036388">
    <property type="entry name" value="WH-like_DNA-bd_sf"/>
</dbReference>
<feature type="domain" description="HTH marR-type" evidence="2">
    <location>
        <begin position="27"/>
        <end position="163"/>
    </location>
</feature>
<dbReference type="GO" id="GO:0006950">
    <property type="term" value="P:response to stress"/>
    <property type="evidence" value="ECO:0007669"/>
    <property type="project" value="TreeGrafter"/>
</dbReference>
<dbReference type="SUPFAM" id="SSF46785">
    <property type="entry name" value="Winged helix' DNA-binding domain"/>
    <property type="match status" value="1"/>
</dbReference>
<evidence type="ECO:0000313" key="3">
    <source>
        <dbReference type="EMBL" id="GIM68206.1"/>
    </source>
</evidence>
<dbReference type="Pfam" id="PF12802">
    <property type="entry name" value="MarR_2"/>
    <property type="match status" value="1"/>
</dbReference>
<gene>
    <name evidence="3" type="ORF">Aco04nite_09750</name>
</gene>
<sequence>MTSSGDRDTGPVNAGPVPPGGWLDADQQRAWLAFMRVQLRMTFEMNRQLQAESGLSLPDYDVLNALSDSPGDTLSVTALAARLGWERSRLSHHTKRMAGRGLISTDPAGTDRRVTEVSLTTPGRRAIEAAAAGHVELVRRLFFDGLSPDAVRSLSTTLELVYANVLDRGSLPRP</sequence>
<dbReference type="GO" id="GO:0003700">
    <property type="term" value="F:DNA-binding transcription factor activity"/>
    <property type="evidence" value="ECO:0007669"/>
    <property type="project" value="InterPro"/>
</dbReference>
<name>A0A919SBZ9_9ACTN</name>
<dbReference type="RefSeq" id="WP_244875760.1">
    <property type="nucleotide sequence ID" value="NZ_BAAATW010000002.1"/>
</dbReference>
<evidence type="ECO:0000256" key="1">
    <source>
        <dbReference type="SAM" id="MobiDB-lite"/>
    </source>
</evidence>
<proteinExistence type="predicted"/>
<feature type="region of interest" description="Disordered" evidence="1">
    <location>
        <begin position="1"/>
        <end position="21"/>
    </location>
</feature>
<organism evidence="3 4">
    <name type="scientific">Winogradskya consettensis</name>
    <dbReference type="NCBI Taxonomy" id="113560"/>
    <lineage>
        <taxon>Bacteria</taxon>
        <taxon>Bacillati</taxon>
        <taxon>Actinomycetota</taxon>
        <taxon>Actinomycetes</taxon>
        <taxon>Micromonosporales</taxon>
        <taxon>Micromonosporaceae</taxon>
        <taxon>Winogradskya</taxon>
    </lineage>
</organism>
<evidence type="ECO:0000313" key="4">
    <source>
        <dbReference type="Proteomes" id="UP000680865"/>
    </source>
</evidence>
<keyword evidence="4" id="KW-1185">Reference proteome</keyword>
<accession>A0A919SBZ9</accession>
<dbReference type="PANTHER" id="PTHR33164:SF99">
    <property type="entry name" value="MARR FAMILY REGULATORY PROTEIN"/>
    <property type="match status" value="1"/>
</dbReference>
<protein>
    <recommendedName>
        <fullName evidence="2">HTH marR-type domain-containing protein</fullName>
    </recommendedName>
</protein>
<dbReference type="PANTHER" id="PTHR33164">
    <property type="entry name" value="TRANSCRIPTIONAL REGULATOR, MARR FAMILY"/>
    <property type="match status" value="1"/>
</dbReference>
<dbReference type="Gene3D" id="1.10.10.10">
    <property type="entry name" value="Winged helix-like DNA-binding domain superfamily/Winged helix DNA-binding domain"/>
    <property type="match status" value="1"/>
</dbReference>
<dbReference type="InterPro" id="IPR036390">
    <property type="entry name" value="WH_DNA-bd_sf"/>
</dbReference>
<dbReference type="AlphaFoldDB" id="A0A919SBZ9"/>